<dbReference type="NCBIfam" id="TIGR02215">
    <property type="entry name" value="phage_chp_gp8"/>
    <property type="match status" value="1"/>
</dbReference>
<dbReference type="InterPro" id="IPR021146">
    <property type="entry name" value="Phage_gp6-like_head-tail"/>
</dbReference>
<evidence type="ECO:0008006" key="3">
    <source>
        <dbReference type="Google" id="ProtNLM"/>
    </source>
</evidence>
<reference evidence="1 2" key="1">
    <citation type="submission" date="2018-03" db="EMBL/GenBank/DDBJ databases">
        <title>The draft genome of Mesorhizobium sp. 6GN-30.</title>
        <authorList>
            <person name="Liu L."/>
            <person name="Li L."/>
            <person name="Wang T."/>
            <person name="Zhang X."/>
            <person name="Liang L."/>
        </authorList>
    </citation>
    <scope>NUCLEOTIDE SEQUENCE [LARGE SCALE GENOMIC DNA]</scope>
    <source>
        <strain evidence="1 2">6GN30</strain>
    </source>
</reference>
<name>A0A2P7RIR7_9HYPH</name>
<dbReference type="AlphaFoldDB" id="A0A2P7RIR7"/>
<dbReference type="EMBL" id="PXYK01000054">
    <property type="protein sequence ID" value="PSJ50118.1"/>
    <property type="molecule type" value="Genomic_DNA"/>
</dbReference>
<protein>
    <recommendedName>
        <fullName evidence="3">Phage gp6-like head-tail connector protein</fullName>
    </recommendedName>
</protein>
<accession>A0A2P7RIR7</accession>
<evidence type="ECO:0000313" key="1">
    <source>
        <dbReference type="EMBL" id="PSJ50118.1"/>
    </source>
</evidence>
<dbReference type="Proteomes" id="UP000241229">
    <property type="component" value="Unassembled WGS sequence"/>
</dbReference>
<gene>
    <name evidence="1" type="ORF">C7I84_28890</name>
</gene>
<comment type="caution">
    <text evidence="1">The sequence shown here is derived from an EMBL/GenBank/DDBJ whole genome shotgun (WGS) entry which is preliminary data.</text>
</comment>
<dbReference type="RefSeq" id="WP_106775665.1">
    <property type="nucleotide sequence ID" value="NZ_PXYK01000054.1"/>
</dbReference>
<proteinExistence type="predicted"/>
<dbReference type="InterPro" id="IPR006450">
    <property type="entry name" value="Phage_HK97_gp6-like"/>
</dbReference>
<dbReference type="NCBIfam" id="TIGR01560">
    <property type="entry name" value="put_DNA_pack"/>
    <property type="match status" value="1"/>
</dbReference>
<sequence length="189" mass="20891">MALLRTAEPTVEPVTLTEAKAFLRLSGTAEDGLIEGLIRAAREDVERATGLALIDQAWRLAIDCIPKSDIVLLMRHPVREIIAVTAYGTEGEASLVGAGDYQVDLVSRPARLLFVHRPQPMRAMNGLEIDFRAGFGEAGTDVPDLLRRAILVLAAHWYEFRASYGPDEQPVSYPPAYERMIASYGDRRI</sequence>
<evidence type="ECO:0000313" key="2">
    <source>
        <dbReference type="Proteomes" id="UP000241229"/>
    </source>
</evidence>
<organism evidence="1 2">
    <name type="scientific">Kumtagia ephedrae</name>
    <dbReference type="NCBI Taxonomy" id="2116701"/>
    <lineage>
        <taxon>Bacteria</taxon>
        <taxon>Pseudomonadati</taxon>
        <taxon>Pseudomonadota</taxon>
        <taxon>Alphaproteobacteria</taxon>
        <taxon>Hyphomicrobiales</taxon>
        <taxon>Phyllobacteriaceae</taxon>
        <taxon>Kumtagia</taxon>
    </lineage>
</organism>
<dbReference type="CDD" id="cd08054">
    <property type="entry name" value="gp6"/>
    <property type="match status" value="1"/>
</dbReference>
<dbReference type="Gene3D" id="1.10.3230.30">
    <property type="entry name" value="Phage gp6-like head-tail connector protein"/>
    <property type="match status" value="1"/>
</dbReference>
<keyword evidence="2" id="KW-1185">Reference proteome</keyword>
<dbReference type="OrthoDB" id="7597216at2"/>
<dbReference type="InterPro" id="IPR011738">
    <property type="entry name" value="Phage_CHP"/>
</dbReference>
<dbReference type="Pfam" id="PF05135">
    <property type="entry name" value="Phage_connect_1"/>
    <property type="match status" value="1"/>
</dbReference>